<evidence type="ECO:0000259" key="2">
    <source>
        <dbReference type="PROSITE" id="PS50011"/>
    </source>
</evidence>
<dbReference type="SUPFAM" id="SSF56112">
    <property type="entry name" value="Protein kinase-like (PK-like)"/>
    <property type="match status" value="1"/>
</dbReference>
<dbReference type="Proteomes" id="UP001583172">
    <property type="component" value="Unassembled WGS sequence"/>
</dbReference>
<keyword evidence="4" id="KW-1185">Reference proteome</keyword>
<feature type="region of interest" description="Disordered" evidence="1">
    <location>
        <begin position="516"/>
        <end position="569"/>
    </location>
</feature>
<accession>A0ABR3VRL2</accession>
<dbReference type="PANTHER" id="PTHR44305">
    <property type="entry name" value="SI:DKEY-192D15.2-RELATED"/>
    <property type="match status" value="1"/>
</dbReference>
<gene>
    <name evidence="3" type="ORF">VTJ49DRAFT_3859</name>
</gene>
<organism evidence="3 4">
    <name type="scientific">Humicola insolens</name>
    <name type="common">Soft-rot fungus</name>
    <dbReference type="NCBI Taxonomy" id="85995"/>
    <lineage>
        <taxon>Eukaryota</taxon>
        <taxon>Fungi</taxon>
        <taxon>Dikarya</taxon>
        <taxon>Ascomycota</taxon>
        <taxon>Pezizomycotina</taxon>
        <taxon>Sordariomycetes</taxon>
        <taxon>Sordariomycetidae</taxon>
        <taxon>Sordariales</taxon>
        <taxon>Chaetomiaceae</taxon>
        <taxon>Mycothermus</taxon>
    </lineage>
</organism>
<protein>
    <recommendedName>
        <fullName evidence="2">Protein kinase domain-containing protein</fullName>
    </recommendedName>
</protein>
<name>A0ABR3VRL2_HUMIN</name>
<feature type="domain" description="Protein kinase" evidence="2">
    <location>
        <begin position="227"/>
        <end position="633"/>
    </location>
</feature>
<evidence type="ECO:0000313" key="4">
    <source>
        <dbReference type="Proteomes" id="UP001583172"/>
    </source>
</evidence>
<dbReference type="EMBL" id="JAZGSY010000003">
    <property type="protein sequence ID" value="KAL1844203.1"/>
    <property type="molecule type" value="Genomic_DNA"/>
</dbReference>
<dbReference type="InterPro" id="IPR053083">
    <property type="entry name" value="TF_kinase-domain_protein"/>
</dbReference>
<sequence>MPPPANPGFNPQGPGGNPNAPSIPGPPTKRAKQEDGSGRRPSGTLQQQREGPGVNPNNLPAPSGAGQQARQAELVFPRPQQQAGAPGPGVQPPGARIPFVQFGDFTASQLPQPPKFDPINNVQHRVQRDTNFKFALYRTSGKPPSEEYDLAEKAWHGRTKLAFYEWSVPMPGTWPGIWRPPGVYPYAKPYALWWHYQKRMHGQQGSPPNPEADDAMEQRIIPKLVARDLHLVKGGNGIAALFESGARTPGDKQQFVVKCLIHDEPGYVQRMEAEKDMTWTFRGAMHCVQMLHPPQIIAASPPYSPEKTDVRSIMFLEYYKRGSLQKALTNMYFAQQSVNLNQKSNLGFETRQLYHIFLCLVKSLIAMCYPPKHNQELYQGQRRPCREICPPKGTKRKRNLIHFDIDPQNILVGDSNPETGHGMMPCLHLSDFGLSVDYASAARSSVWTHDSRRYAKHPYYTPEQFTEEWDFFWPGHAPDNPWGSGKRPKIAGQYSWRSNLFQMGLTMLVLITQSDPPSPPYPARAWVPRMGPNDADDDDEDPNAPPRNPAGDAFFIDPSRNGPKDVDAELYDDPREANNPFFCRVWSYGAFILNDSPLLEYHKIHRPLRTLVAWCLADDPYYRPRLRVLENYLLDQMRGLGIVDERKGRETAKRPGNEEDEVLEKWINLVFDTPSSYWNI</sequence>
<proteinExistence type="predicted"/>
<reference evidence="3 4" key="1">
    <citation type="journal article" date="2024" name="Commun. Biol.">
        <title>Comparative genomic analysis of thermophilic fungi reveals convergent evolutionary adaptations and gene losses.</title>
        <authorList>
            <person name="Steindorff A.S."/>
            <person name="Aguilar-Pontes M.V."/>
            <person name="Robinson A.J."/>
            <person name="Andreopoulos B."/>
            <person name="LaButti K."/>
            <person name="Kuo A."/>
            <person name="Mondo S."/>
            <person name="Riley R."/>
            <person name="Otillar R."/>
            <person name="Haridas S."/>
            <person name="Lipzen A."/>
            <person name="Grimwood J."/>
            <person name="Schmutz J."/>
            <person name="Clum A."/>
            <person name="Reid I.D."/>
            <person name="Moisan M.C."/>
            <person name="Butler G."/>
            <person name="Nguyen T.T.M."/>
            <person name="Dewar K."/>
            <person name="Conant G."/>
            <person name="Drula E."/>
            <person name="Henrissat B."/>
            <person name="Hansel C."/>
            <person name="Singer S."/>
            <person name="Hutchinson M.I."/>
            <person name="de Vries R.P."/>
            <person name="Natvig D.O."/>
            <person name="Powell A.J."/>
            <person name="Tsang A."/>
            <person name="Grigoriev I.V."/>
        </authorList>
    </citation>
    <scope>NUCLEOTIDE SEQUENCE [LARGE SCALE GENOMIC DNA]</scope>
    <source>
        <strain evidence="3 4">CBS 620.91</strain>
    </source>
</reference>
<dbReference type="InterPro" id="IPR000719">
    <property type="entry name" value="Prot_kinase_dom"/>
</dbReference>
<comment type="caution">
    <text evidence="3">The sequence shown here is derived from an EMBL/GenBank/DDBJ whole genome shotgun (WGS) entry which is preliminary data.</text>
</comment>
<dbReference type="PROSITE" id="PS50011">
    <property type="entry name" value="PROTEIN_KINASE_DOM"/>
    <property type="match status" value="1"/>
</dbReference>
<dbReference type="Gene3D" id="1.10.510.10">
    <property type="entry name" value="Transferase(Phosphotransferase) domain 1"/>
    <property type="match status" value="1"/>
</dbReference>
<dbReference type="PANTHER" id="PTHR44305:SF24">
    <property type="entry name" value="TYROSINE-PROTEIN KINASE C03B1.5-RELATED"/>
    <property type="match status" value="1"/>
</dbReference>
<dbReference type="InterPro" id="IPR011009">
    <property type="entry name" value="Kinase-like_dom_sf"/>
</dbReference>
<feature type="compositionally biased region" description="Polar residues" evidence="1">
    <location>
        <begin position="43"/>
        <end position="70"/>
    </location>
</feature>
<feature type="region of interest" description="Disordered" evidence="1">
    <location>
        <begin position="1"/>
        <end position="95"/>
    </location>
</feature>
<evidence type="ECO:0000313" key="3">
    <source>
        <dbReference type="EMBL" id="KAL1844203.1"/>
    </source>
</evidence>
<evidence type="ECO:0000256" key="1">
    <source>
        <dbReference type="SAM" id="MobiDB-lite"/>
    </source>
</evidence>
<feature type="compositionally biased region" description="Low complexity" evidence="1">
    <location>
        <begin position="7"/>
        <end position="20"/>
    </location>
</feature>